<gene>
    <name evidence="3" type="ORF">O9X88_02215</name>
</gene>
<keyword evidence="1" id="KW-0067">ATP-binding</keyword>
<evidence type="ECO:0000313" key="3">
    <source>
        <dbReference type="EMBL" id="MCZ7936349.1"/>
    </source>
</evidence>
<dbReference type="Gene3D" id="3.30.470.20">
    <property type="entry name" value="ATP-grasp fold, B domain"/>
    <property type="match status" value="1"/>
</dbReference>
<evidence type="ECO:0000256" key="1">
    <source>
        <dbReference type="PROSITE-ProRule" id="PRU00409"/>
    </source>
</evidence>
<dbReference type="PANTHER" id="PTHR21621:SF0">
    <property type="entry name" value="BETA-CITRYLGLUTAMATE SYNTHASE B-RELATED"/>
    <property type="match status" value="1"/>
</dbReference>
<dbReference type="SUPFAM" id="SSF56059">
    <property type="entry name" value="Glutathione synthetase ATP-binding domain-like"/>
    <property type="match status" value="1"/>
</dbReference>
<proteinExistence type="predicted"/>
<dbReference type="InterPro" id="IPR048936">
    <property type="entry name" value="MvdD-like_ATPgrasp"/>
</dbReference>
<dbReference type="GO" id="GO:0005737">
    <property type="term" value="C:cytoplasm"/>
    <property type="evidence" value="ECO:0007669"/>
    <property type="project" value="TreeGrafter"/>
</dbReference>
<dbReference type="GO" id="GO:0005524">
    <property type="term" value="F:ATP binding"/>
    <property type="evidence" value="ECO:0007669"/>
    <property type="project" value="UniProtKB-UniRule"/>
</dbReference>
<dbReference type="Proteomes" id="UP001151018">
    <property type="component" value="Unassembled WGS sequence"/>
</dbReference>
<dbReference type="GO" id="GO:0009432">
    <property type="term" value="P:SOS response"/>
    <property type="evidence" value="ECO:0007669"/>
    <property type="project" value="TreeGrafter"/>
</dbReference>
<dbReference type="AlphaFoldDB" id="A0A9X3KK65"/>
<dbReference type="InterPro" id="IPR011761">
    <property type="entry name" value="ATP-grasp"/>
</dbReference>
<evidence type="ECO:0000259" key="2">
    <source>
        <dbReference type="PROSITE" id="PS50975"/>
    </source>
</evidence>
<name>A0A9X3KK65_9HYPH</name>
<dbReference type="GO" id="GO:0018169">
    <property type="term" value="F:ribosomal S6-glutamic acid ligase activity"/>
    <property type="evidence" value="ECO:0007669"/>
    <property type="project" value="TreeGrafter"/>
</dbReference>
<reference evidence="3" key="1">
    <citation type="submission" date="2022-12" db="EMBL/GenBank/DDBJ databases">
        <title>Draft genome sequences of 22 rhizogenic Agrobacterium biovar 1 strains, the causative agent of hairy root disease.</title>
        <authorList>
            <person name="Kim N."/>
            <person name="Vargas P."/>
            <person name="Rediers H."/>
        </authorList>
    </citation>
    <scope>NUCLEOTIDE SEQUENCE</scope>
    <source>
        <strain evidence="3">ST15.13.006</strain>
    </source>
</reference>
<dbReference type="EMBL" id="JAPZLR010000001">
    <property type="protein sequence ID" value="MCZ7936349.1"/>
    <property type="molecule type" value="Genomic_DNA"/>
</dbReference>
<sequence>MILILTNERDLTTDFVVRELKRRGRDHFRLNTNAIANMSFALDPSTMSLVVSSRERRVQIDQVKAAYFRRPELPDLNKLDHDMGQRAYASTEWAALLKSLYLLVGSRWLSHPRDILIAEDKPSQIHLAKRLGFNVPETVITNDLDTARTLMAQGPIVGKPHRQAVVEIEGSEHVMFTSRIDAIAEEDREALQYAPVIFQRLIPKKFDIRVTVVGEQVFSVAIHSQEYDEASLDWRRGSNPKIRHEVITLPGDIQLACTELVRQQKLRFGAIDLVLGEDGQFWFLECNPNGQWAWIENRTGLPIAAAIVDELERITAA</sequence>
<organism evidence="3 4">
    <name type="scientific">Agrobacterium salinitolerans</name>
    <dbReference type="NCBI Taxonomy" id="1183413"/>
    <lineage>
        <taxon>Bacteria</taxon>
        <taxon>Pseudomonadati</taxon>
        <taxon>Pseudomonadota</taxon>
        <taxon>Alphaproteobacteria</taxon>
        <taxon>Hyphomicrobiales</taxon>
        <taxon>Rhizobiaceae</taxon>
        <taxon>Rhizobium/Agrobacterium group</taxon>
        <taxon>Agrobacterium</taxon>
    </lineage>
</organism>
<comment type="caution">
    <text evidence="3">The sequence shown here is derived from an EMBL/GenBank/DDBJ whole genome shotgun (WGS) entry which is preliminary data.</text>
</comment>
<keyword evidence="1" id="KW-0547">Nucleotide-binding</keyword>
<feature type="domain" description="ATP-grasp" evidence="2">
    <location>
        <begin position="125"/>
        <end position="312"/>
    </location>
</feature>
<dbReference type="PROSITE" id="PS50975">
    <property type="entry name" value="ATP_GRASP"/>
    <property type="match status" value="1"/>
</dbReference>
<evidence type="ECO:0000313" key="4">
    <source>
        <dbReference type="Proteomes" id="UP001151018"/>
    </source>
</evidence>
<protein>
    <recommendedName>
        <fullName evidence="2">ATP-grasp domain-containing protein</fullName>
    </recommendedName>
</protein>
<accession>A0A9X3KK65</accession>
<dbReference type="Pfam" id="PF21068">
    <property type="entry name" value="ATPgraspMvdD"/>
    <property type="match status" value="1"/>
</dbReference>
<dbReference type="GO" id="GO:0046872">
    <property type="term" value="F:metal ion binding"/>
    <property type="evidence" value="ECO:0007669"/>
    <property type="project" value="InterPro"/>
</dbReference>
<dbReference type="PANTHER" id="PTHR21621">
    <property type="entry name" value="RIBOSOMAL PROTEIN S6 MODIFICATION PROTEIN"/>
    <property type="match status" value="1"/>
</dbReference>
<dbReference type="RefSeq" id="WP_269834519.1">
    <property type="nucleotide sequence ID" value="NZ_JAPZLR010000001.1"/>
</dbReference>